<dbReference type="Gene3D" id="3.90.1600.10">
    <property type="entry name" value="Palm domain of DNA polymerase"/>
    <property type="match status" value="1"/>
</dbReference>
<feature type="domain" description="DNA-directed DNA polymerase family B multifunctional" evidence="9">
    <location>
        <begin position="612"/>
        <end position="701"/>
    </location>
</feature>
<keyword evidence="3 7" id="KW-0548">Nucleotidyltransferase</keyword>
<evidence type="ECO:0000256" key="6">
    <source>
        <dbReference type="ARBA" id="ARBA00049244"/>
    </source>
</evidence>
<keyword evidence="2 7" id="KW-0808">Transferase</keyword>
<dbReference type="InterPro" id="IPR036397">
    <property type="entry name" value="RNaseH_sf"/>
</dbReference>
<evidence type="ECO:0000256" key="3">
    <source>
        <dbReference type="ARBA" id="ARBA00022695"/>
    </source>
</evidence>
<evidence type="ECO:0000256" key="4">
    <source>
        <dbReference type="ARBA" id="ARBA00022932"/>
    </source>
</evidence>
<comment type="catalytic activity">
    <reaction evidence="6 7">
        <text>DNA(n) + a 2'-deoxyribonucleoside 5'-triphosphate = DNA(n+1) + diphosphate</text>
        <dbReference type="Rhea" id="RHEA:22508"/>
        <dbReference type="Rhea" id="RHEA-COMP:17339"/>
        <dbReference type="Rhea" id="RHEA-COMP:17340"/>
        <dbReference type="ChEBI" id="CHEBI:33019"/>
        <dbReference type="ChEBI" id="CHEBI:61560"/>
        <dbReference type="ChEBI" id="CHEBI:173112"/>
        <dbReference type="EC" id="2.7.7.7"/>
    </reaction>
</comment>
<dbReference type="InterPro" id="IPR006133">
    <property type="entry name" value="DNA-dir_DNA_pol_B_exonuc"/>
</dbReference>
<dbReference type="SUPFAM" id="SSF56672">
    <property type="entry name" value="DNA/RNA polymerases"/>
    <property type="match status" value="1"/>
</dbReference>
<evidence type="ECO:0000256" key="2">
    <source>
        <dbReference type="ARBA" id="ARBA00022679"/>
    </source>
</evidence>
<dbReference type="Pfam" id="PF00136">
    <property type="entry name" value="DNA_pol_B"/>
    <property type="match status" value="2"/>
</dbReference>
<evidence type="ECO:0000256" key="7">
    <source>
        <dbReference type="RuleBase" id="RU000442"/>
    </source>
</evidence>
<dbReference type="GO" id="GO:0003887">
    <property type="term" value="F:DNA-directed DNA polymerase activity"/>
    <property type="evidence" value="ECO:0007669"/>
    <property type="project" value="UniProtKB-KW"/>
</dbReference>
<dbReference type="PROSITE" id="PS00116">
    <property type="entry name" value="DNA_POLYMERASE_B"/>
    <property type="match status" value="1"/>
</dbReference>
<dbReference type="InterPro" id="IPR006172">
    <property type="entry name" value="DNA-dir_DNA_pol_B"/>
</dbReference>
<feature type="region of interest" description="Disordered" evidence="8">
    <location>
        <begin position="737"/>
        <end position="771"/>
    </location>
</feature>
<dbReference type="InterPro" id="IPR050240">
    <property type="entry name" value="DNA_pol_type-B"/>
</dbReference>
<name>A0A0K8RKF8_IXORI</name>
<evidence type="ECO:0000256" key="1">
    <source>
        <dbReference type="ARBA" id="ARBA00005755"/>
    </source>
</evidence>
<protein>
    <recommendedName>
        <fullName evidence="7">DNA polymerase</fullName>
        <ecNumber evidence="7">2.7.7.7</ecNumber>
    </recommendedName>
</protein>
<dbReference type="PANTHER" id="PTHR10322">
    <property type="entry name" value="DNA POLYMERASE CATALYTIC SUBUNIT"/>
    <property type="match status" value="1"/>
</dbReference>
<feature type="domain" description="DNA-directed DNA polymerase family B exonuclease" evidence="10">
    <location>
        <begin position="334"/>
        <end position="547"/>
    </location>
</feature>
<evidence type="ECO:0000259" key="9">
    <source>
        <dbReference type="Pfam" id="PF00136"/>
    </source>
</evidence>
<dbReference type="InterPro" id="IPR042087">
    <property type="entry name" value="DNA_pol_B_thumb"/>
</dbReference>
<dbReference type="SUPFAM" id="SSF53098">
    <property type="entry name" value="Ribonuclease H-like"/>
    <property type="match status" value="1"/>
</dbReference>
<dbReference type="GO" id="GO:0043625">
    <property type="term" value="C:delta DNA polymerase complex"/>
    <property type="evidence" value="ECO:0007669"/>
    <property type="project" value="TreeGrafter"/>
</dbReference>
<dbReference type="GO" id="GO:0006287">
    <property type="term" value="P:base-excision repair, gap-filling"/>
    <property type="evidence" value="ECO:0007669"/>
    <property type="project" value="TreeGrafter"/>
</dbReference>
<dbReference type="GO" id="GO:0000166">
    <property type="term" value="F:nucleotide binding"/>
    <property type="evidence" value="ECO:0007669"/>
    <property type="project" value="InterPro"/>
</dbReference>
<keyword evidence="5 7" id="KW-0238">DNA-binding</keyword>
<dbReference type="Gene3D" id="3.30.342.10">
    <property type="entry name" value="DNA Polymerase, chain B, domain 1"/>
    <property type="match status" value="1"/>
</dbReference>
<organism evidence="11">
    <name type="scientific">Ixodes ricinus</name>
    <name type="common">Common tick</name>
    <name type="synonym">Acarus ricinus</name>
    <dbReference type="NCBI Taxonomy" id="34613"/>
    <lineage>
        <taxon>Eukaryota</taxon>
        <taxon>Metazoa</taxon>
        <taxon>Ecdysozoa</taxon>
        <taxon>Arthropoda</taxon>
        <taxon>Chelicerata</taxon>
        <taxon>Arachnida</taxon>
        <taxon>Acari</taxon>
        <taxon>Parasitiformes</taxon>
        <taxon>Ixodida</taxon>
        <taxon>Ixodoidea</taxon>
        <taxon>Ixodidae</taxon>
        <taxon>Ixodinae</taxon>
        <taxon>Ixodes</taxon>
    </lineage>
</organism>
<dbReference type="GO" id="GO:0045004">
    <property type="term" value="P:DNA replication proofreading"/>
    <property type="evidence" value="ECO:0007669"/>
    <property type="project" value="TreeGrafter"/>
</dbReference>
<proteinExistence type="evidence at transcript level"/>
<feature type="domain" description="DNA-directed DNA polymerase family B multifunctional" evidence="9">
    <location>
        <begin position="796"/>
        <end position="1156"/>
    </location>
</feature>
<dbReference type="Gene3D" id="1.10.287.690">
    <property type="entry name" value="Helix hairpin bin"/>
    <property type="match status" value="1"/>
</dbReference>
<dbReference type="SMART" id="SM00486">
    <property type="entry name" value="POLBc"/>
    <property type="match status" value="1"/>
</dbReference>
<dbReference type="EC" id="2.7.7.7" evidence="7"/>
<dbReference type="InterPro" id="IPR023211">
    <property type="entry name" value="DNA_pol_palm_dom_sf"/>
</dbReference>
<keyword evidence="7" id="KW-0235">DNA replication</keyword>
<evidence type="ECO:0000259" key="10">
    <source>
        <dbReference type="Pfam" id="PF03104"/>
    </source>
</evidence>
<dbReference type="Gene3D" id="3.30.420.10">
    <property type="entry name" value="Ribonuclease H-like superfamily/Ribonuclease H"/>
    <property type="match status" value="1"/>
</dbReference>
<evidence type="ECO:0000256" key="5">
    <source>
        <dbReference type="ARBA" id="ARBA00023125"/>
    </source>
</evidence>
<dbReference type="GO" id="GO:0008296">
    <property type="term" value="F:3'-5'-DNA exonuclease activity"/>
    <property type="evidence" value="ECO:0007669"/>
    <property type="project" value="TreeGrafter"/>
</dbReference>
<dbReference type="GO" id="GO:0006297">
    <property type="term" value="P:nucleotide-excision repair, DNA gap filling"/>
    <property type="evidence" value="ECO:0007669"/>
    <property type="project" value="TreeGrafter"/>
</dbReference>
<dbReference type="InterPro" id="IPR006134">
    <property type="entry name" value="DNA-dir_DNA_pol_B_multi_dom"/>
</dbReference>
<dbReference type="PANTHER" id="PTHR10322:SF23">
    <property type="entry name" value="DNA POLYMERASE DELTA CATALYTIC SUBUNIT"/>
    <property type="match status" value="1"/>
</dbReference>
<dbReference type="GO" id="GO:0003677">
    <property type="term" value="F:DNA binding"/>
    <property type="evidence" value="ECO:0007669"/>
    <property type="project" value="UniProtKB-KW"/>
</dbReference>
<dbReference type="InterPro" id="IPR043502">
    <property type="entry name" value="DNA/RNA_pol_sf"/>
</dbReference>
<dbReference type="InterPro" id="IPR012337">
    <property type="entry name" value="RNaseH-like_sf"/>
</dbReference>
<evidence type="ECO:0000313" key="11">
    <source>
        <dbReference type="EMBL" id="JAA71378.1"/>
    </source>
</evidence>
<keyword evidence="4 7" id="KW-0239">DNA-directed DNA polymerase</keyword>
<dbReference type="PRINTS" id="PR00106">
    <property type="entry name" value="DNAPOLB"/>
</dbReference>
<reference evidence="11" key="1">
    <citation type="submission" date="2012-12" db="EMBL/GenBank/DDBJ databases">
        <title>Identification and characterization of a phenylalanine ammonia-lyase gene family in Isatis indigotica Fort.</title>
        <authorList>
            <person name="Liu Q."/>
            <person name="Chen J."/>
            <person name="Zhou X."/>
            <person name="Di P."/>
            <person name="Xiao Y."/>
            <person name="Xuan H."/>
            <person name="Zhang L."/>
            <person name="Chen W."/>
        </authorList>
    </citation>
    <scope>NUCLEOTIDE SEQUENCE</scope>
    <source>
        <tissue evidence="11">Salivary gland</tissue>
    </source>
</reference>
<dbReference type="Gene3D" id="1.10.132.60">
    <property type="entry name" value="DNA polymerase family B, C-terminal domain"/>
    <property type="match status" value="1"/>
</dbReference>
<accession>A0A0K8RKF8</accession>
<dbReference type="InterPro" id="IPR017964">
    <property type="entry name" value="DNA-dir_DNA_pol_B_CS"/>
</dbReference>
<evidence type="ECO:0000256" key="8">
    <source>
        <dbReference type="SAM" id="MobiDB-lite"/>
    </source>
</evidence>
<dbReference type="EMBL" id="GADI01002430">
    <property type="protein sequence ID" value="JAA71378.1"/>
    <property type="molecule type" value="mRNA"/>
</dbReference>
<dbReference type="Pfam" id="PF03104">
    <property type="entry name" value="DNA_pol_B_exo1"/>
    <property type="match status" value="1"/>
</dbReference>
<sequence>MYLYALDYEYVYDAKSGKAKIAIYGKSYPMFEHCIMYVEWSHYVYVSVRECAMYKTDPWHEETHYVQNNVIDAEIQRIKSTMPSNSEVTYEVVSKINGYGYREDEEKFIRVRIADPKLMRAFLRNMAVGTTFSGQIDSIIQFMVDIKSTSWLQFDDAVVSKSTDEGTSHLGITQEFKVWNFKDVRSVPDEVVFDYALATKTFLSHWDFEEECLPMQALLRYVYDNSTSIEEVVSSNPYKFRYQGPTRYALVLTKGPWKEDAIITATHKNWLAIRPINDNELKNEIYYVDLATNRVVCTFEELLLQHGHRKTSFSSTKTLKQLYNNDLSVKFGLTKPLPLPHITVMCFDIECISDDDASFPIARAGDPIIQIACVTVRNMCHIQLDDYAKPHPSISKTIFTIGTCSKIDGVEVVCCQDESALLVAFNNYIIYNNPDVITGYNIIGFDFPYVFQRMEMLRVRQTMSRRKWSRWTCYTKKPTGQIEFFRAPTNEEMSDPSWKNKVYKEEGGGRRWTDEIVLTTPSRIVIDMYKIIQAGQFKLRRETLDAVSSHFLGGETKENVKYKDMFRLFNGTPDDRQKIATYCVQDTMLPLKLMTRLSTMVSTIQFAKVNMIPLRYVHGKGQQIRAFSLILHEARDRNMIFPSFIPFDKDEAFQGATVVQPTTGFYRIPIITLDFASLYPSIIIAYNLCFTTLKLNVSVGELLYHKSPKISVDESHIQNKSIQLTLHHFNIGKKFETNEEDNKRKSTKQSSSKPKKIKTIHGQLRIDQSNGPQTSRKIELKYIVGGDDEFLGKEIISPTGDRFVNKDVRLGIMPKVIVKLLDARREIRKRMARENDPFLKMLLNNQQLAIKCTANSMYGFTGALEKGMLACVQVSRSVTGFGRKLINRTERYVYNYLDALKRNEIDDPDYKGGLVTMPSELEVIYGDTDSVMVKTPKNTSIKDALVWGEKLANWINTHYVRPIELEFEKVYMPYILFTKKRYAGRMFVDPKTPPKIDCKGLENVRRDTCPYVSDVVSECIRLIVEFDDLERAVRYATESAYKLTTKSVPIDKLLMTRALSKKEYAVTMPHVEVVKKIAERTPGSEPRGGERVQFVMKKFTPFETHSLIGTNKVTGNKVKAAYRAEDPAHLLSTTDEEIDYEHYLKMLKPPLLRIFTVALNCSESEAARRIFGKCDSVGYHVPLESSAPMSKFVVRQKRCASCHSILKDTVVGSDECDSCRIKKYGETNANYCIEDGVRAHAQRVLDFLNICKKCVGANKASDISCTNQDCGYFFTRKEAARTMKIKYDGVLHEDCDDAKCTDQCAIKLCRMELNDMLEW</sequence>
<comment type="similarity">
    <text evidence="1 7">Belongs to the DNA polymerase type-B family.</text>
</comment>